<proteinExistence type="predicted"/>
<name>A0A931FWT4_9ACTN</name>
<reference evidence="2" key="1">
    <citation type="submission" date="2020-11" db="EMBL/GenBank/DDBJ databases">
        <title>Isolation and identification of active actinomycetes.</title>
        <authorList>
            <person name="Sun X."/>
        </authorList>
    </citation>
    <scope>NUCLEOTIDE SEQUENCE</scope>
    <source>
        <strain evidence="2">NEAU-A11</strain>
    </source>
</reference>
<organism evidence="2 3">
    <name type="scientific">Actinoplanes aureus</name>
    <dbReference type="NCBI Taxonomy" id="2792083"/>
    <lineage>
        <taxon>Bacteria</taxon>
        <taxon>Bacillati</taxon>
        <taxon>Actinomycetota</taxon>
        <taxon>Actinomycetes</taxon>
        <taxon>Micromonosporales</taxon>
        <taxon>Micromonosporaceae</taxon>
        <taxon>Actinoplanes</taxon>
    </lineage>
</organism>
<feature type="transmembrane region" description="Helical" evidence="1">
    <location>
        <begin position="43"/>
        <end position="61"/>
    </location>
</feature>
<keyword evidence="1" id="KW-0472">Membrane</keyword>
<comment type="caution">
    <text evidence="2">The sequence shown here is derived from an EMBL/GenBank/DDBJ whole genome shotgun (WGS) entry which is preliminary data.</text>
</comment>
<protein>
    <submittedName>
        <fullName evidence="2">Uncharacterized protein</fullName>
    </submittedName>
</protein>
<dbReference type="Proteomes" id="UP000598146">
    <property type="component" value="Unassembled WGS sequence"/>
</dbReference>
<feature type="transmembrane region" description="Helical" evidence="1">
    <location>
        <begin position="7"/>
        <end position="31"/>
    </location>
</feature>
<dbReference type="RefSeq" id="WP_196413525.1">
    <property type="nucleotide sequence ID" value="NZ_JADQTO010000004.1"/>
</dbReference>
<dbReference type="EMBL" id="JADQTO010000004">
    <property type="protein sequence ID" value="MBG0561720.1"/>
    <property type="molecule type" value="Genomic_DNA"/>
</dbReference>
<evidence type="ECO:0000313" key="2">
    <source>
        <dbReference type="EMBL" id="MBG0561720.1"/>
    </source>
</evidence>
<dbReference type="AlphaFoldDB" id="A0A931FWT4"/>
<keyword evidence="3" id="KW-1185">Reference proteome</keyword>
<evidence type="ECO:0000313" key="3">
    <source>
        <dbReference type="Proteomes" id="UP000598146"/>
    </source>
</evidence>
<keyword evidence="1" id="KW-1133">Transmembrane helix</keyword>
<keyword evidence="1" id="KW-0812">Transmembrane</keyword>
<evidence type="ECO:0000256" key="1">
    <source>
        <dbReference type="SAM" id="Phobius"/>
    </source>
</evidence>
<gene>
    <name evidence="2" type="ORF">I4J89_09620</name>
</gene>
<accession>A0A931FWT4</accession>
<sequence length="155" mass="17030">MREQRWFRITVLAVALFAINAVARLVVRFAFDDSATAQNRATIVMFALIALALGALTFVRAQRERPSRWLPDIGFGALGGMLLTVLVGPFLSGSGPFASGAGDFFAQIWLYSGCAIAGTLIGYWVAVMLGRDYRSKSLKAFTQARATRPRRVVRR</sequence>
<feature type="transmembrane region" description="Helical" evidence="1">
    <location>
        <begin position="73"/>
        <end position="92"/>
    </location>
</feature>
<feature type="transmembrane region" description="Helical" evidence="1">
    <location>
        <begin position="104"/>
        <end position="129"/>
    </location>
</feature>